<dbReference type="OrthoDB" id="8909055at2"/>
<accession>A0A562WSD1</accession>
<protein>
    <submittedName>
        <fullName evidence="1">Putative addiction module component (TIGR02574 family)</fullName>
    </submittedName>
</protein>
<proteinExistence type="predicted"/>
<evidence type="ECO:0000313" key="1">
    <source>
        <dbReference type="EMBL" id="TWJ33035.1"/>
    </source>
</evidence>
<comment type="caution">
    <text evidence="1">The sequence shown here is derived from an EMBL/GenBank/DDBJ whole genome shotgun (WGS) entry which is preliminary data.</text>
</comment>
<dbReference type="NCBIfam" id="TIGR02574">
    <property type="entry name" value="stabl_TIGR02574"/>
    <property type="match status" value="1"/>
</dbReference>
<dbReference type="InterPro" id="IPR013406">
    <property type="entry name" value="CHP02574_addiction_mod"/>
</dbReference>
<dbReference type="Proteomes" id="UP000319449">
    <property type="component" value="Unassembled WGS sequence"/>
</dbReference>
<dbReference type="EMBL" id="VLLN01000002">
    <property type="protein sequence ID" value="TWJ33035.1"/>
    <property type="molecule type" value="Genomic_DNA"/>
</dbReference>
<organism evidence="1 2">
    <name type="scientific">Geobacter argillaceus</name>
    <dbReference type="NCBI Taxonomy" id="345631"/>
    <lineage>
        <taxon>Bacteria</taxon>
        <taxon>Pseudomonadati</taxon>
        <taxon>Thermodesulfobacteriota</taxon>
        <taxon>Desulfuromonadia</taxon>
        <taxon>Geobacterales</taxon>
        <taxon>Geobacteraceae</taxon>
        <taxon>Geobacter</taxon>
    </lineage>
</organism>
<dbReference type="AlphaFoldDB" id="A0A562WSD1"/>
<name>A0A562WSD1_9BACT</name>
<reference evidence="1 2" key="1">
    <citation type="submission" date="2019-07" db="EMBL/GenBank/DDBJ databases">
        <title>Genomic Encyclopedia of Archaeal and Bacterial Type Strains, Phase II (KMG-II): from individual species to whole genera.</title>
        <authorList>
            <person name="Goeker M."/>
        </authorList>
    </citation>
    <scope>NUCLEOTIDE SEQUENCE [LARGE SCALE GENOMIC DNA]</scope>
    <source>
        <strain evidence="1 2">ATCC BAA-1139</strain>
    </source>
</reference>
<evidence type="ECO:0000313" key="2">
    <source>
        <dbReference type="Proteomes" id="UP000319449"/>
    </source>
</evidence>
<dbReference type="Pfam" id="PF09720">
    <property type="entry name" value="Unstab_antitox"/>
    <property type="match status" value="1"/>
</dbReference>
<gene>
    <name evidence="1" type="ORF">JN12_00446</name>
</gene>
<keyword evidence="2" id="KW-1185">Reference proteome</keyword>
<dbReference type="RefSeq" id="WP_145017653.1">
    <property type="nucleotide sequence ID" value="NZ_VLLN01000002.1"/>
</dbReference>
<sequence>MQTINPQEILSLSIPERIQLVEDLWDSIAADQNAVEITEMQKHELDKRLADYALNPDDGDTWNEVRKRLWHAL</sequence>